<evidence type="ECO:0000256" key="1">
    <source>
        <dbReference type="ARBA" id="ARBA00001954"/>
    </source>
</evidence>
<protein>
    <submittedName>
        <fullName evidence="6">TauD/TfdA family dioxygenase</fullName>
    </submittedName>
</protein>
<evidence type="ECO:0000256" key="3">
    <source>
        <dbReference type="ARBA" id="ARBA00023194"/>
    </source>
</evidence>
<dbReference type="Pfam" id="PF02668">
    <property type="entry name" value="TauD"/>
    <property type="match status" value="1"/>
</dbReference>
<gene>
    <name evidence="6" type="ORF">GXW79_18735</name>
</gene>
<keyword evidence="7" id="KW-1185">Reference proteome</keyword>
<dbReference type="InterPro" id="IPR042098">
    <property type="entry name" value="TauD-like_sf"/>
</dbReference>
<dbReference type="InterPro" id="IPR050411">
    <property type="entry name" value="AlphaKG_dependent_hydroxylases"/>
</dbReference>
<dbReference type="AlphaFoldDB" id="A0AAF1KKY0"/>
<keyword evidence="6" id="KW-0223">Dioxygenase</keyword>
<evidence type="ECO:0000256" key="4">
    <source>
        <dbReference type="SAM" id="MobiDB-lite"/>
    </source>
</evidence>
<reference evidence="6" key="1">
    <citation type="submission" date="2020-01" db="EMBL/GenBank/DDBJ databases">
        <authorList>
            <person name="Rat A."/>
        </authorList>
    </citation>
    <scope>NUCLEOTIDE SEQUENCE</scope>
    <source>
        <strain evidence="6">LMG 28251</strain>
    </source>
</reference>
<feature type="domain" description="TauD/TfdA-like" evidence="5">
    <location>
        <begin position="46"/>
        <end position="312"/>
    </location>
</feature>
<dbReference type="PANTHER" id="PTHR10696:SF56">
    <property type="entry name" value="TAUD_TFDA-LIKE DOMAIN-CONTAINING PROTEIN"/>
    <property type="match status" value="1"/>
</dbReference>
<sequence length="350" mass="37445">MNDIIGGRAAWRGDQVTQSPLWGRRFTEAEIAALDAALAGTRGIAPPRLRAEDFAIPTLRPLLDAVAEELEQGTGVVRLSGLPTGRWDAAALKTVFWGICANLGTPLYQTAAGEVLAEVKDETGTGAAVTGATADGSVPSARARSRSTGPLRFHTDKCDILALLCASNGIAGGVSKVVSTVAVQDEISRRDPALLKVLYEDFWRMKPGDEEGERTTDRIFAMPVFARGPAGEFTSQYSRTYVEMAHAVEGVPALKPEQIAAMDLLAEVAEELCYQAPFDPGDLQLLNQHVSYHGRTAYSDGAEGKRVLLRIWLAVPFSRALPEGHRVQWGETRPGALRGGAILGRSAIAA</sequence>
<dbReference type="GO" id="GO:0017000">
    <property type="term" value="P:antibiotic biosynthetic process"/>
    <property type="evidence" value="ECO:0007669"/>
    <property type="project" value="UniProtKB-KW"/>
</dbReference>
<dbReference type="Proteomes" id="UP001196068">
    <property type="component" value="Unassembled WGS sequence"/>
</dbReference>
<evidence type="ECO:0000259" key="5">
    <source>
        <dbReference type="Pfam" id="PF02668"/>
    </source>
</evidence>
<keyword evidence="3" id="KW-0045">Antibiotic biosynthesis</keyword>
<evidence type="ECO:0000313" key="6">
    <source>
        <dbReference type="EMBL" id="MBR0657120.1"/>
    </source>
</evidence>
<dbReference type="SUPFAM" id="SSF51197">
    <property type="entry name" value="Clavaminate synthase-like"/>
    <property type="match status" value="1"/>
</dbReference>
<dbReference type="EMBL" id="JAAEDH010000026">
    <property type="protein sequence ID" value="MBR0657120.1"/>
    <property type="molecule type" value="Genomic_DNA"/>
</dbReference>
<dbReference type="RefSeq" id="WP_211875984.1">
    <property type="nucleotide sequence ID" value="NZ_JAAEDH010000026.1"/>
</dbReference>
<dbReference type="PANTHER" id="PTHR10696">
    <property type="entry name" value="GAMMA-BUTYROBETAINE HYDROXYLASE-RELATED"/>
    <property type="match status" value="1"/>
</dbReference>
<dbReference type="Gene3D" id="3.60.130.10">
    <property type="entry name" value="Clavaminate synthase-like"/>
    <property type="match status" value="1"/>
</dbReference>
<accession>A0AAF1KKY0</accession>
<dbReference type="InterPro" id="IPR003819">
    <property type="entry name" value="TauD/TfdA-like"/>
</dbReference>
<comment type="cofactor">
    <cofactor evidence="1">
        <name>Fe(2+)</name>
        <dbReference type="ChEBI" id="CHEBI:29033"/>
    </cofactor>
</comment>
<evidence type="ECO:0000313" key="7">
    <source>
        <dbReference type="Proteomes" id="UP001196068"/>
    </source>
</evidence>
<organism evidence="6 7">
    <name type="scientific">Plastoroseomonas arctica</name>
    <dbReference type="NCBI Taxonomy" id="1509237"/>
    <lineage>
        <taxon>Bacteria</taxon>
        <taxon>Pseudomonadati</taxon>
        <taxon>Pseudomonadota</taxon>
        <taxon>Alphaproteobacteria</taxon>
        <taxon>Acetobacterales</taxon>
        <taxon>Acetobacteraceae</taxon>
        <taxon>Plastoroseomonas</taxon>
    </lineage>
</organism>
<comment type="caution">
    <text evidence="6">The sequence shown here is derived from an EMBL/GenBank/DDBJ whole genome shotgun (WGS) entry which is preliminary data.</text>
</comment>
<feature type="region of interest" description="Disordered" evidence="4">
    <location>
        <begin position="128"/>
        <end position="148"/>
    </location>
</feature>
<proteinExistence type="predicted"/>
<name>A0AAF1KKY0_9PROT</name>
<keyword evidence="2" id="KW-0560">Oxidoreductase</keyword>
<dbReference type="GO" id="GO:0016706">
    <property type="term" value="F:2-oxoglutarate-dependent dioxygenase activity"/>
    <property type="evidence" value="ECO:0007669"/>
    <property type="project" value="UniProtKB-ARBA"/>
</dbReference>
<reference evidence="6" key="2">
    <citation type="journal article" date="2021" name="Syst. Appl. Microbiol.">
        <title>Roseomonas hellenica sp. nov., isolated from roots of wild-growing Alkanna tinctoria.</title>
        <authorList>
            <person name="Rat A."/>
            <person name="Naranjo H.D."/>
            <person name="Lebbe L."/>
            <person name="Cnockaert M."/>
            <person name="Krigas N."/>
            <person name="Grigoriadou K."/>
            <person name="Maloupa E."/>
            <person name="Willems A."/>
        </authorList>
    </citation>
    <scope>NUCLEOTIDE SEQUENCE</scope>
    <source>
        <strain evidence="6">LMG 28251</strain>
    </source>
</reference>
<evidence type="ECO:0000256" key="2">
    <source>
        <dbReference type="ARBA" id="ARBA00023002"/>
    </source>
</evidence>